<dbReference type="GO" id="GO:0016757">
    <property type="term" value="F:glycosyltransferase activity"/>
    <property type="evidence" value="ECO:0007669"/>
    <property type="project" value="InterPro"/>
</dbReference>
<dbReference type="HOGENOM" id="CLU_009583_0_3_6"/>
<dbReference type="Pfam" id="PF00534">
    <property type="entry name" value="Glycos_transf_1"/>
    <property type="match status" value="1"/>
</dbReference>
<dbReference type="AlphaFoldDB" id="A4B948"/>
<dbReference type="PANTHER" id="PTHR12526">
    <property type="entry name" value="GLYCOSYLTRANSFERASE"/>
    <property type="match status" value="1"/>
</dbReference>
<protein>
    <submittedName>
        <fullName evidence="3">Glycosyltransferase</fullName>
    </submittedName>
</protein>
<keyword evidence="4" id="KW-1185">Reference proteome</keyword>
<dbReference type="GO" id="GO:1901135">
    <property type="term" value="P:carbohydrate derivative metabolic process"/>
    <property type="evidence" value="ECO:0007669"/>
    <property type="project" value="UniProtKB-ARBA"/>
</dbReference>
<dbReference type="Proteomes" id="UP000005953">
    <property type="component" value="Unassembled WGS sequence"/>
</dbReference>
<sequence>MSTAKPTILHVIDTTGPGGAETVFLDLAEQLEIKGFETLALITGNGWVQQQLDAREIPYVVRPPYGWLSIPYYLSVVRLCREKNVRFIQAHLLGSALTVSIVSLLTRIPAIATLHGQVDVGDRERLVSIKRWLLKRGLKRIVVVSRQLAHYLESRKLFASSQVTVIHNGVKVDRYLDSPDSDLRKDLGLPSDAKLIGCLGNIRPAKDYPTLIRAAAMVIADHPERHFVIAGHQKEPLMASLINLVKDLKLSENVHFIGFRNNTSDYLKQLNCFALSSETEGFSIATLEAMASRVPVVVTRSGGPEEIIRPDLDGIMIPIKKPEALAEGIKAILDGRVDYTNEALQRVKSDFSMDIMITQYRNLAVNFMAKMETDNVVSS</sequence>
<evidence type="ECO:0000313" key="4">
    <source>
        <dbReference type="Proteomes" id="UP000005953"/>
    </source>
</evidence>
<evidence type="ECO:0000259" key="2">
    <source>
        <dbReference type="Pfam" id="PF13439"/>
    </source>
</evidence>
<dbReference type="EMBL" id="AAOE01000001">
    <property type="protein sequence ID" value="EAR11149.1"/>
    <property type="molecule type" value="Genomic_DNA"/>
</dbReference>
<comment type="caution">
    <text evidence="3">The sequence shown here is derived from an EMBL/GenBank/DDBJ whole genome shotgun (WGS) entry which is preliminary data.</text>
</comment>
<dbReference type="Pfam" id="PF13439">
    <property type="entry name" value="Glyco_transf_4"/>
    <property type="match status" value="1"/>
</dbReference>
<keyword evidence="3" id="KW-0808">Transferase</keyword>
<dbReference type="CDD" id="cd03801">
    <property type="entry name" value="GT4_PimA-like"/>
    <property type="match status" value="1"/>
</dbReference>
<dbReference type="InterPro" id="IPR001296">
    <property type="entry name" value="Glyco_trans_1"/>
</dbReference>
<dbReference type="STRING" id="314283.MED297_19717"/>
<dbReference type="InterPro" id="IPR028098">
    <property type="entry name" value="Glyco_trans_4-like_N"/>
</dbReference>
<gene>
    <name evidence="3" type="ORF">MED297_19717</name>
</gene>
<accession>A4B948</accession>
<reference evidence="3 4" key="1">
    <citation type="submission" date="2006-02" db="EMBL/GenBank/DDBJ databases">
        <authorList>
            <person name="Pinhassi J."/>
            <person name="Pedros-Alio C."/>
            <person name="Ferriera S."/>
            <person name="Johnson J."/>
            <person name="Kravitz S."/>
            <person name="Halpern A."/>
            <person name="Remington K."/>
            <person name="Beeson K."/>
            <person name="Tran B."/>
            <person name="Rogers Y.-H."/>
            <person name="Friedman R."/>
            <person name="Venter J.C."/>
        </authorList>
    </citation>
    <scope>NUCLEOTIDE SEQUENCE [LARGE SCALE GENOMIC DNA]</scope>
    <source>
        <strain evidence="3 4">MED297</strain>
    </source>
</reference>
<feature type="domain" description="Glycosyltransferase subfamily 4-like N-terminal" evidence="2">
    <location>
        <begin position="17"/>
        <end position="174"/>
    </location>
</feature>
<feature type="domain" description="Glycosyl transferase family 1" evidence="1">
    <location>
        <begin position="182"/>
        <end position="336"/>
    </location>
</feature>
<dbReference type="Gene3D" id="3.40.50.2000">
    <property type="entry name" value="Glycogen Phosphorylase B"/>
    <property type="match status" value="2"/>
</dbReference>
<evidence type="ECO:0000259" key="1">
    <source>
        <dbReference type="Pfam" id="PF00534"/>
    </source>
</evidence>
<dbReference type="PANTHER" id="PTHR12526:SF630">
    <property type="entry name" value="GLYCOSYLTRANSFERASE"/>
    <property type="match status" value="1"/>
</dbReference>
<dbReference type="SUPFAM" id="SSF53756">
    <property type="entry name" value="UDP-Glycosyltransferase/glycogen phosphorylase"/>
    <property type="match status" value="1"/>
</dbReference>
<organism evidence="3 4">
    <name type="scientific">Reinekea blandensis MED297</name>
    <dbReference type="NCBI Taxonomy" id="314283"/>
    <lineage>
        <taxon>Bacteria</taxon>
        <taxon>Pseudomonadati</taxon>
        <taxon>Pseudomonadota</taxon>
        <taxon>Gammaproteobacteria</taxon>
        <taxon>Oceanospirillales</taxon>
        <taxon>Saccharospirillaceae</taxon>
        <taxon>Reinekea</taxon>
    </lineage>
</organism>
<name>A4B948_9GAMM</name>
<dbReference type="RefSeq" id="WP_008044610.1">
    <property type="nucleotide sequence ID" value="NZ_CH724151.1"/>
</dbReference>
<dbReference type="OrthoDB" id="9804196at2"/>
<evidence type="ECO:0000313" key="3">
    <source>
        <dbReference type="EMBL" id="EAR11149.1"/>
    </source>
</evidence>
<proteinExistence type="predicted"/>